<accession>A0ABQ9G3Y5</accession>
<proteinExistence type="predicted"/>
<comment type="caution">
    <text evidence="2">The sequence shown here is derived from an EMBL/GenBank/DDBJ whole genome shotgun (WGS) entry which is preliminary data.</text>
</comment>
<dbReference type="Proteomes" id="UP001159363">
    <property type="component" value="Chromosome 15"/>
</dbReference>
<dbReference type="EMBL" id="JARBHB010000016">
    <property type="protein sequence ID" value="KAJ8866777.1"/>
    <property type="molecule type" value="Genomic_DNA"/>
</dbReference>
<evidence type="ECO:0000256" key="1">
    <source>
        <dbReference type="SAM" id="MobiDB-lite"/>
    </source>
</evidence>
<name>A0ABQ9G3Y5_9NEOP</name>
<organism evidence="2 3">
    <name type="scientific">Dryococelus australis</name>
    <dbReference type="NCBI Taxonomy" id="614101"/>
    <lineage>
        <taxon>Eukaryota</taxon>
        <taxon>Metazoa</taxon>
        <taxon>Ecdysozoa</taxon>
        <taxon>Arthropoda</taxon>
        <taxon>Hexapoda</taxon>
        <taxon>Insecta</taxon>
        <taxon>Pterygota</taxon>
        <taxon>Neoptera</taxon>
        <taxon>Polyneoptera</taxon>
        <taxon>Phasmatodea</taxon>
        <taxon>Verophasmatodea</taxon>
        <taxon>Anareolatae</taxon>
        <taxon>Phasmatidae</taxon>
        <taxon>Eurycanthinae</taxon>
        <taxon>Dryococelus</taxon>
    </lineage>
</organism>
<evidence type="ECO:0000313" key="2">
    <source>
        <dbReference type="EMBL" id="KAJ8866777.1"/>
    </source>
</evidence>
<evidence type="ECO:0000313" key="3">
    <source>
        <dbReference type="Proteomes" id="UP001159363"/>
    </source>
</evidence>
<feature type="non-terminal residue" evidence="2">
    <location>
        <position position="563"/>
    </location>
</feature>
<gene>
    <name evidence="2" type="ORF">PR048_032638</name>
</gene>
<sequence length="563" mass="62609">MQLGVPLVTFRYDTVYGDSVIQHGACGAERVARAIFFRFTHFQTKGSYVSSLPPPLQRLNRSRDLRAEQLPRATTAQVTVIATWAGREWVVELNQSSHISQLLPIPSLTFLSPRSTKARKPQSTFVSLINRRSRQCPQEYGCAIIDYSGGCGGKVVRLLASHLNEPGSISCGVVPGFSHARGWAGFLQDIPFPSPFHSGVALYSSNFTLIGSEDLHVKSCPNLFTHSLIHYSAKLFVFVVRMEQLRNERAGESGDPRENTPTSGIVWHESHMQKFCGATPPRIEPGLHGEEASGLTTTPPRPPKFLVCWLMFASLHARLPTKSNRVQSSAGSPDFCKWESCRTMPLTGGFSRVSPRFPPPPSFQRHSILISITLIGSRNHDRFYGVLRRHIAESGGAVVELWTRIRENLGSNTSLDILILAYHVSRWCIAGWPASRRHGAGYGKRWRRAEVSLATAQRLSSTCRIAVMLAGRGASWAVETVPDAPKSFRLIEQHSAAENLTLFYRYSIVDWLEESGSERVKKTAALRRLCSCASKAKKRGSDTGDTNTHAYRLIAPRRKARFT</sequence>
<keyword evidence="3" id="KW-1185">Reference proteome</keyword>
<reference evidence="2 3" key="1">
    <citation type="submission" date="2023-02" db="EMBL/GenBank/DDBJ databases">
        <title>LHISI_Scaffold_Assembly.</title>
        <authorList>
            <person name="Stuart O.P."/>
            <person name="Cleave R."/>
            <person name="Magrath M.J.L."/>
            <person name="Mikheyev A.S."/>
        </authorList>
    </citation>
    <scope>NUCLEOTIDE SEQUENCE [LARGE SCALE GENOMIC DNA]</scope>
    <source>
        <strain evidence="2">Daus_M_001</strain>
        <tissue evidence="2">Leg muscle</tissue>
    </source>
</reference>
<feature type="region of interest" description="Disordered" evidence="1">
    <location>
        <begin position="279"/>
        <end position="298"/>
    </location>
</feature>
<protein>
    <submittedName>
        <fullName evidence="2">Uncharacterized protein</fullName>
    </submittedName>
</protein>